<dbReference type="Pfam" id="PF13088">
    <property type="entry name" value="BNR_2"/>
    <property type="match status" value="1"/>
</dbReference>
<keyword evidence="4" id="KW-1185">Reference proteome</keyword>
<dbReference type="EMBL" id="CP066776">
    <property type="protein sequence ID" value="QQL45316.1"/>
    <property type="molecule type" value="Genomic_DNA"/>
</dbReference>
<dbReference type="Proteomes" id="UP000475117">
    <property type="component" value="Chromosome"/>
</dbReference>
<dbReference type="PANTHER" id="PTHR43752">
    <property type="entry name" value="BNR/ASP-BOX REPEAT FAMILY PROTEIN"/>
    <property type="match status" value="1"/>
</dbReference>
<dbReference type="KEGG" id="soa:G3M56_001635"/>
<dbReference type="RefSeq" id="WP_164363861.1">
    <property type="nucleotide sequence ID" value="NZ_CP066776.1"/>
</dbReference>
<keyword evidence="1" id="KW-0732">Signal</keyword>
<protein>
    <submittedName>
        <fullName evidence="3">Exo-alpha-sialidase</fullName>
    </submittedName>
</protein>
<feature type="signal peptide" evidence="1">
    <location>
        <begin position="1"/>
        <end position="25"/>
    </location>
</feature>
<accession>A0A7T7F1X2</accession>
<evidence type="ECO:0000256" key="1">
    <source>
        <dbReference type="SAM" id="SignalP"/>
    </source>
</evidence>
<gene>
    <name evidence="3" type="ORF">G3M56_001635</name>
</gene>
<reference evidence="3 4" key="1">
    <citation type="submission" date="2020-12" db="EMBL/GenBank/DDBJ databases">
        <title>Sulforoseuscoccus oceanibium gen. nov., sp. nov., a representative of the phylum Verrucomicrobia with special cytoplasmic membrane, and proposal of Sulforoseuscoccusaceae fam. nov.</title>
        <authorList>
            <person name="Xi F."/>
        </authorList>
    </citation>
    <scope>NUCLEOTIDE SEQUENCE [LARGE SCALE GENOMIC DNA]</scope>
    <source>
        <strain evidence="3 4">T37</strain>
    </source>
</reference>
<dbReference type="SUPFAM" id="SSF50939">
    <property type="entry name" value="Sialidases"/>
    <property type="match status" value="1"/>
</dbReference>
<dbReference type="InterPro" id="IPR036278">
    <property type="entry name" value="Sialidase_sf"/>
</dbReference>
<dbReference type="CDD" id="cd15482">
    <property type="entry name" value="Sialidase_non-viral"/>
    <property type="match status" value="1"/>
</dbReference>
<sequence>MNLVRSLCVLAASYAGLGLSLAAAAIDPPRVVATPPADAGRGLIRLSADEIRHYPGKGGKAMLQSLDNGETWKSVPLPAGYPGATCLAKESPAIARNPNTGEYIRFEPLYRGKNNNDGVYVTEGGIDGTWKLVRDKDGNAARPGGILRNPLWVKNNQRIVIPGHGGGCYTWYSDDQGVTWKRSNAVNSPPHKPGGVHKGTRWNHGMVEGTVIELKNGKLWMVARTAQDQHYETFSSDHGKTWSAAQPSRFWGVITMPTFHRLEDGRILFLWSNTIPLPEVEGATGRGEDAFTNRDTIHAAISEDEGKTWIGFRELILDEHRGRGDYGTFKGKQDRGKHQAEVVQLDANRVLFSCGQHAMHRRLMIMDLRWLYEKERSSDLAADGTKDWTTHQYIQQYVGHCAYNRTPGAQVADGALRLLRVDDERLTNPNQGAVWNFPAGDTGRLTAKVRLEEGGSGLQIALCDRWFNACDPTVDQFANYVLKVDGNGVTPDGKRLLKPGQVHEIAITWRDASRNGVATLTVDGRQTNIRLRGNHAPVNGVSYVHFYNPAEATDLQGASILSTRAQVK</sequence>
<evidence type="ECO:0000313" key="4">
    <source>
        <dbReference type="Proteomes" id="UP000475117"/>
    </source>
</evidence>
<feature type="chain" id="PRO_5030655828" evidence="1">
    <location>
        <begin position="26"/>
        <end position="568"/>
    </location>
</feature>
<dbReference type="Gene3D" id="2.120.10.10">
    <property type="match status" value="1"/>
</dbReference>
<feature type="domain" description="Sialidase" evidence="2">
    <location>
        <begin position="143"/>
        <end position="310"/>
    </location>
</feature>
<name>A0A7T7F1X2_9BACT</name>
<dbReference type="PANTHER" id="PTHR43752:SF2">
    <property type="entry name" value="BNR_ASP-BOX REPEAT FAMILY PROTEIN"/>
    <property type="match status" value="1"/>
</dbReference>
<proteinExistence type="predicted"/>
<evidence type="ECO:0000313" key="3">
    <source>
        <dbReference type="EMBL" id="QQL45316.1"/>
    </source>
</evidence>
<dbReference type="AlphaFoldDB" id="A0A7T7F1X2"/>
<evidence type="ECO:0000259" key="2">
    <source>
        <dbReference type="Pfam" id="PF13088"/>
    </source>
</evidence>
<organism evidence="3 4">
    <name type="scientific">Sulfuriroseicoccus oceanibius</name>
    <dbReference type="NCBI Taxonomy" id="2707525"/>
    <lineage>
        <taxon>Bacteria</taxon>
        <taxon>Pseudomonadati</taxon>
        <taxon>Verrucomicrobiota</taxon>
        <taxon>Verrucomicrobiia</taxon>
        <taxon>Verrucomicrobiales</taxon>
        <taxon>Verrucomicrobiaceae</taxon>
        <taxon>Sulfuriroseicoccus</taxon>
    </lineage>
</organism>
<dbReference type="InterPro" id="IPR011040">
    <property type="entry name" value="Sialidase"/>
</dbReference>